<sequence length="193" mass="21697">LNRVRQQLGFVSRAGWDNLVARDAPPRVHSTPQHNRQKVHSPSHLPRLLTTPDGVSHRPLVDLRRGPRVVVPPLSSEKTNGRKGTLRKSAICSSQQPVSQPEYCDIRDSGMILCSGRLLPNSASVRQQDHGGHEEAGTWSHSPGLQREFAACSFFRENKSFAWNFLDLFILEVLRDELVPDILMEVLSDSYTK</sequence>
<comment type="caution">
    <text evidence="2">The sequence shown here is derived from an EMBL/GenBank/DDBJ whole genome shotgun (WGS) entry which is preliminary data.</text>
</comment>
<dbReference type="AlphaFoldDB" id="A0A401Q9A9"/>
<evidence type="ECO:0000313" key="2">
    <source>
        <dbReference type="EMBL" id="GCB81960.1"/>
    </source>
</evidence>
<reference evidence="2 3" key="1">
    <citation type="journal article" date="2018" name="Nat. Ecol. Evol.">
        <title>Shark genomes provide insights into elasmobranch evolution and the origin of vertebrates.</title>
        <authorList>
            <person name="Hara Y"/>
            <person name="Yamaguchi K"/>
            <person name="Onimaru K"/>
            <person name="Kadota M"/>
            <person name="Koyanagi M"/>
            <person name="Keeley SD"/>
            <person name="Tatsumi K"/>
            <person name="Tanaka K"/>
            <person name="Motone F"/>
            <person name="Kageyama Y"/>
            <person name="Nozu R"/>
            <person name="Adachi N"/>
            <person name="Nishimura O"/>
            <person name="Nakagawa R"/>
            <person name="Tanegashima C"/>
            <person name="Kiyatake I"/>
            <person name="Matsumoto R"/>
            <person name="Murakumo K"/>
            <person name="Nishida K"/>
            <person name="Terakita A"/>
            <person name="Kuratani S"/>
            <person name="Sato K"/>
            <person name="Hyodo S Kuraku.S."/>
        </authorList>
    </citation>
    <scope>NUCLEOTIDE SEQUENCE [LARGE SCALE GENOMIC DNA]</scope>
</reference>
<dbReference type="EMBL" id="BFAA01021831">
    <property type="protein sequence ID" value="GCB81960.1"/>
    <property type="molecule type" value="Genomic_DNA"/>
</dbReference>
<organism evidence="2 3">
    <name type="scientific">Scyliorhinus torazame</name>
    <name type="common">Cloudy catshark</name>
    <name type="synonym">Catulus torazame</name>
    <dbReference type="NCBI Taxonomy" id="75743"/>
    <lineage>
        <taxon>Eukaryota</taxon>
        <taxon>Metazoa</taxon>
        <taxon>Chordata</taxon>
        <taxon>Craniata</taxon>
        <taxon>Vertebrata</taxon>
        <taxon>Chondrichthyes</taxon>
        <taxon>Elasmobranchii</taxon>
        <taxon>Galeomorphii</taxon>
        <taxon>Galeoidea</taxon>
        <taxon>Carcharhiniformes</taxon>
        <taxon>Scyliorhinidae</taxon>
        <taxon>Scyliorhinus</taxon>
    </lineage>
</organism>
<evidence type="ECO:0000313" key="3">
    <source>
        <dbReference type="Proteomes" id="UP000288216"/>
    </source>
</evidence>
<feature type="non-terminal residue" evidence="2">
    <location>
        <position position="193"/>
    </location>
</feature>
<protein>
    <submittedName>
        <fullName evidence="2">Uncharacterized protein</fullName>
    </submittedName>
</protein>
<proteinExistence type="predicted"/>
<accession>A0A401Q9A9</accession>
<dbReference type="OrthoDB" id="10016177at2759"/>
<feature type="non-terminal residue" evidence="2">
    <location>
        <position position="1"/>
    </location>
</feature>
<dbReference type="Proteomes" id="UP000288216">
    <property type="component" value="Unassembled WGS sequence"/>
</dbReference>
<keyword evidence="3" id="KW-1185">Reference proteome</keyword>
<feature type="region of interest" description="Disordered" evidence="1">
    <location>
        <begin position="22"/>
        <end position="93"/>
    </location>
</feature>
<evidence type="ECO:0000256" key="1">
    <source>
        <dbReference type="SAM" id="MobiDB-lite"/>
    </source>
</evidence>
<name>A0A401Q9A9_SCYTO</name>
<gene>
    <name evidence="2" type="ORF">scyTo_0022259</name>
</gene>
<feature type="compositionally biased region" description="Basic and acidic residues" evidence="1">
    <location>
        <begin position="55"/>
        <end position="65"/>
    </location>
</feature>